<dbReference type="Proteomes" id="UP000325315">
    <property type="component" value="Unassembled WGS sequence"/>
</dbReference>
<dbReference type="Pfam" id="PF00078">
    <property type="entry name" value="RVT_1"/>
    <property type="match status" value="1"/>
</dbReference>
<evidence type="ECO:0000259" key="1">
    <source>
        <dbReference type="Pfam" id="PF00078"/>
    </source>
</evidence>
<keyword evidence="3" id="KW-1185">Reference proteome</keyword>
<keyword evidence="2" id="KW-0808">Transferase</keyword>
<name>A0A5B6VP98_9ROSI</name>
<keyword evidence="2" id="KW-0548">Nucleotidyltransferase</keyword>
<dbReference type="EMBL" id="SMMG02000006">
    <property type="protein sequence ID" value="KAA3470980.1"/>
    <property type="molecule type" value="Genomic_DNA"/>
</dbReference>
<evidence type="ECO:0000313" key="3">
    <source>
        <dbReference type="Proteomes" id="UP000325315"/>
    </source>
</evidence>
<comment type="caution">
    <text evidence="2">The sequence shown here is derived from an EMBL/GenBank/DDBJ whole genome shotgun (WGS) entry which is preliminary data.</text>
</comment>
<dbReference type="AlphaFoldDB" id="A0A5B6VP98"/>
<dbReference type="OrthoDB" id="999775at2759"/>
<gene>
    <name evidence="2" type="ORF">EPI10_016645</name>
</gene>
<dbReference type="PANTHER" id="PTHR46890">
    <property type="entry name" value="NON-LTR RETROLELEMENT REVERSE TRANSCRIPTASE-LIKE PROTEIN-RELATED"/>
    <property type="match status" value="1"/>
</dbReference>
<keyword evidence="2" id="KW-0695">RNA-directed DNA polymerase</keyword>
<dbReference type="InterPro" id="IPR043502">
    <property type="entry name" value="DNA/RNA_pol_sf"/>
</dbReference>
<evidence type="ECO:0000313" key="2">
    <source>
        <dbReference type="EMBL" id="KAA3470980.1"/>
    </source>
</evidence>
<accession>A0A5B6VP98</accession>
<sequence>MSLNCWAKKEKKLKERQKSELNERLFELGASEISEATLEEITDIKLELNFEVDKEEIFWEQRARTNWLRMRDKNTTFFHRSASYCKKKNMVKGLEDGPENLVIDIDEMSKMAANYFKDLFSSKEISDCDRLLASFSPCITEELNRDLMAEFKAEEVAMAIKSIAPLKASEVTKYCLDVLNSWRNMEEINKTSIAFIPKFRSISLCNVIYKIIAKVPVNRFCQVLNYCIEDNQGAFISGRQITNYIFVAYEILHSFKKRRGLLKKGFALKLDMSKVYDRIEWSYLEKMLHRLGFCED</sequence>
<dbReference type="InterPro" id="IPR000477">
    <property type="entry name" value="RT_dom"/>
</dbReference>
<proteinExistence type="predicted"/>
<protein>
    <submittedName>
        <fullName evidence="2">Reverse transcriptase</fullName>
    </submittedName>
</protein>
<dbReference type="SUPFAM" id="SSF56672">
    <property type="entry name" value="DNA/RNA polymerases"/>
    <property type="match status" value="1"/>
</dbReference>
<dbReference type="InterPro" id="IPR052343">
    <property type="entry name" value="Retrotransposon-Effector_Assoc"/>
</dbReference>
<reference evidence="2" key="1">
    <citation type="submission" date="2019-08" db="EMBL/GenBank/DDBJ databases">
        <authorList>
            <person name="Liu F."/>
        </authorList>
    </citation>
    <scope>NUCLEOTIDE SEQUENCE [LARGE SCALE GENOMIC DNA]</scope>
    <source>
        <strain evidence="2">PA1801</strain>
        <tissue evidence="2">Leaf</tissue>
    </source>
</reference>
<dbReference type="PANTHER" id="PTHR46890:SF48">
    <property type="entry name" value="RNA-DIRECTED DNA POLYMERASE"/>
    <property type="match status" value="1"/>
</dbReference>
<organism evidence="2 3">
    <name type="scientific">Gossypium australe</name>
    <dbReference type="NCBI Taxonomy" id="47621"/>
    <lineage>
        <taxon>Eukaryota</taxon>
        <taxon>Viridiplantae</taxon>
        <taxon>Streptophyta</taxon>
        <taxon>Embryophyta</taxon>
        <taxon>Tracheophyta</taxon>
        <taxon>Spermatophyta</taxon>
        <taxon>Magnoliopsida</taxon>
        <taxon>eudicotyledons</taxon>
        <taxon>Gunneridae</taxon>
        <taxon>Pentapetalae</taxon>
        <taxon>rosids</taxon>
        <taxon>malvids</taxon>
        <taxon>Malvales</taxon>
        <taxon>Malvaceae</taxon>
        <taxon>Malvoideae</taxon>
        <taxon>Gossypium</taxon>
    </lineage>
</organism>
<dbReference type="GO" id="GO:0003964">
    <property type="term" value="F:RNA-directed DNA polymerase activity"/>
    <property type="evidence" value="ECO:0007669"/>
    <property type="project" value="UniProtKB-KW"/>
</dbReference>
<feature type="domain" description="Reverse transcriptase" evidence="1">
    <location>
        <begin position="189"/>
        <end position="294"/>
    </location>
</feature>